<reference evidence="7" key="1">
    <citation type="submission" date="2009-07" db="EMBL/GenBank/DDBJ databases">
        <title>Complete sequence of Geobacter sp. M21.</title>
        <authorList>
            <consortium name="US DOE Joint Genome Institute"/>
            <person name="Lucas S."/>
            <person name="Copeland A."/>
            <person name="Lapidus A."/>
            <person name="Glavina del Rio T."/>
            <person name="Dalin E."/>
            <person name="Tice H."/>
            <person name="Bruce D."/>
            <person name="Goodwin L."/>
            <person name="Pitluck S."/>
            <person name="Saunders E."/>
            <person name="Brettin T."/>
            <person name="Detter J.C."/>
            <person name="Han C."/>
            <person name="Larimer F."/>
            <person name="Land M."/>
            <person name="Hauser L."/>
            <person name="Kyrpides N."/>
            <person name="Ovchinnikova G."/>
            <person name="Lovley D."/>
        </authorList>
    </citation>
    <scope>NUCLEOTIDE SEQUENCE [LARGE SCALE GENOMIC DNA]</scope>
    <source>
        <strain evidence="7">M21</strain>
    </source>
</reference>
<accession>C6E1R3</accession>
<feature type="transmembrane region" description="Helical" evidence="6">
    <location>
        <begin position="42"/>
        <end position="61"/>
    </location>
</feature>
<organism evidence="7">
    <name type="scientific">Geobacter sp. (strain M21)</name>
    <dbReference type="NCBI Taxonomy" id="443144"/>
    <lineage>
        <taxon>Bacteria</taxon>
        <taxon>Pseudomonadati</taxon>
        <taxon>Thermodesulfobacteriota</taxon>
        <taxon>Desulfuromonadia</taxon>
        <taxon>Geobacterales</taxon>
        <taxon>Geobacteraceae</taxon>
        <taxon>Geobacter</taxon>
    </lineage>
</organism>
<dbReference type="eggNOG" id="COG0861">
    <property type="taxonomic scope" value="Bacteria"/>
</dbReference>
<feature type="transmembrane region" description="Helical" evidence="6">
    <location>
        <begin position="73"/>
        <end position="95"/>
    </location>
</feature>
<evidence type="ECO:0000313" key="7">
    <source>
        <dbReference type="EMBL" id="ACT16982.1"/>
    </source>
</evidence>
<dbReference type="InterPro" id="IPR005496">
    <property type="entry name" value="Integral_membrane_TerC"/>
</dbReference>
<protein>
    <submittedName>
        <fullName evidence="7">Integral membrane protein TerC</fullName>
    </submittedName>
</protein>
<evidence type="ECO:0000256" key="3">
    <source>
        <dbReference type="ARBA" id="ARBA00022692"/>
    </source>
</evidence>
<sequence length="307" mass="34146">MEISADMSSQWGWTLFGVTVAILLAVDLVMHRGGHGTSRRSSYIWSAVWIAAGLLFTLAVYRFFGAERAEEYVAAYLMEKSLSVDNLFVFLIIFRSLSIDAKQQHKVLFWGILGALVFRAIFIFIGIAAINRFHWLAIAFGAMLLYTAYRAAVEDPAQKSESTMIKWLSGYLPVCRDSDGGRWYLRREGKLYLTPLAVALIAVELTDVMFAIDSVPAVFAVSRDPFVVYSSNIFAILGLRALYTALEHNLRDFPYLHYGLSGVLAFAGVKLVFAQWLKLPPLLSVLIIASIIGGSVWASVAARKQRG</sequence>
<comment type="subcellular location">
    <subcellularLocation>
        <location evidence="1">Membrane</location>
        <topology evidence="1">Multi-pass membrane protein</topology>
    </subcellularLocation>
</comment>
<feature type="transmembrane region" description="Helical" evidence="6">
    <location>
        <begin position="226"/>
        <end position="243"/>
    </location>
</feature>
<dbReference type="AlphaFoldDB" id="C6E1R3"/>
<dbReference type="NCBIfam" id="TIGR03718">
    <property type="entry name" value="R_switched_Alx"/>
    <property type="match status" value="1"/>
</dbReference>
<dbReference type="PANTHER" id="PTHR30238">
    <property type="entry name" value="MEMBRANE BOUND PREDICTED REDOX MODULATOR"/>
    <property type="match status" value="1"/>
</dbReference>
<dbReference type="GO" id="GO:0016020">
    <property type="term" value="C:membrane"/>
    <property type="evidence" value="ECO:0007669"/>
    <property type="project" value="UniProtKB-SubCell"/>
</dbReference>
<feature type="transmembrane region" description="Helical" evidence="6">
    <location>
        <begin position="12"/>
        <end position="30"/>
    </location>
</feature>
<gene>
    <name evidence="7" type="ordered locus">GM21_0915</name>
</gene>
<dbReference type="HOGENOM" id="CLU_045644_1_2_7"/>
<feature type="transmembrane region" description="Helical" evidence="6">
    <location>
        <begin position="133"/>
        <end position="152"/>
    </location>
</feature>
<dbReference type="STRING" id="443144.GM21_0915"/>
<dbReference type="EMBL" id="CP001661">
    <property type="protein sequence ID" value="ACT16982.1"/>
    <property type="molecule type" value="Genomic_DNA"/>
</dbReference>
<proteinExistence type="inferred from homology"/>
<feature type="transmembrane region" description="Helical" evidence="6">
    <location>
        <begin position="255"/>
        <end position="276"/>
    </location>
</feature>
<feature type="transmembrane region" description="Helical" evidence="6">
    <location>
        <begin position="282"/>
        <end position="302"/>
    </location>
</feature>
<dbReference type="KEGG" id="gem:GM21_0915"/>
<evidence type="ECO:0000256" key="4">
    <source>
        <dbReference type="ARBA" id="ARBA00022989"/>
    </source>
</evidence>
<keyword evidence="3 6" id="KW-0812">Transmembrane</keyword>
<dbReference type="InterPro" id="IPR022369">
    <property type="entry name" value="Integral_membrane_TerC_rswitch"/>
</dbReference>
<evidence type="ECO:0000256" key="5">
    <source>
        <dbReference type="ARBA" id="ARBA00023136"/>
    </source>
</evidence>
<dbReference type="PANTHER" id="PTHR30238:SF0">
    <property type="entry name" value="THYLAKOID MEMBRANE PROTEIN TERC, CHLOROPLASTIC"/>
    <property type="match status" value="1"/>
</dbReference>
<keyword evidence="5 6" id="KW-0472">Membrane</keyword>
<keyword evidence="4 6" id="KW-1133">Transmembrane helix</keyword>
<comment type="similarity">
    <text evidence="2">Belongs to the TerC family.</text>
</comment>
<evidence type="ECO:0000256" key="1">
    <source>
        <dbReference type="ARBA" id="ARBA00004141"/>
    </source>
</evidence>
<feature type="transmembrane region" description="Helical" evidence="6">
    <location>
        <begin position="191"/>
        <end position="211"/>
    </location>
</feature>
<feature type="transmembrane region" description="Helical" evidence="6">
    <location>
        <begin position="107"/>
        <end position="127"/>
    </location>
</feature>
<evidence type="ECO:0000256" key="2">
    <source>
        <dbReference type="ARBA" id="ARBA00007511"/>
    </source>
</evidence>
<name>C6E1R3_GEOSM</name>
<evidence type="ECO:0000256" key="6">
    <source>
        <dbReference type="SAM" id="Phobius"/>
    </source>
</evidence>
<dbReference type="Pfam" id="PF03741">
    <property type="entry name" value="TerC"/>
    <property type="match status" value="1"/>
</dbReference>